<proteinExistence type="inferred from homology"/>
<accession>A0ABV6GNL2</accession>
<organism evidence="5 6">
    <name type="scientific">Geobacillus jurassicus</name>
    <dbReference type="NCBI Taxonomy" id="235932"/>
    <lineage>
        <taxon>Bacteria</taxon>
        <taxon>Bacillati</taxon>
        <taxon>Bacillota</taxon>
        <taxon>Bacilli</taxon>
        <taxon>Bacillales</taxon>
        <taxon>Anoxybacillaceae</taxon>
        <taxon>Geobacillus</taxon>
    </lineage>
</organism>
<keyword evidence="6" id="KW-1185">Reference proteome</keyword>
<dbReference type="RefSeq" id="WP_066228948.1">
    <property type="nucleotide sequence ID" value="NZ_JBHLVN010000003.1"/>
</dbReference>
<evidence type="ECO:0000259" key="4">
    <source>
        <dbReference type="SMART" id="SM00470"/>
    </source>
</evidence>
<keyword evidence="2" id="KW-0159">Chromosome partition</keyword>
<evidence type="ECO:0000313" key="6">
    <source>
        <dbReference type="Proteomes" id="UP001589785"/>
    </source>
</evidence>
<dbReference type="NCBIfam" id="TIGR00180">
    <property type="entry name" value="parB_part"/>
    <property type="match status" value="1"/>
</dbReference>
<dbReference type="Pfam" id="PF02195">
    <property type="entry name" value="ParB_N"/>
    <property type="match status" value="1"/>
</dbReference>
<evidence type="ECO:0000256" key="1">
    <source>
        <dbReference type="ARBA" id="ARBA00006295"/>
    </source>
</evidence>
<name>A0ABV6GNL2_9BACL</name>
<gene>
    <name evidence="5" type="ORF">ACFFHQ_00965</name>
</gene>
<dbReference type="PANTHER" id="PTHR33375:SF1">
    <property type="entry name" value="CHROMOSOME-PARTITIONING PROTEIN PARB-RELATED"/>
    <property type="match status" value="1"/>
</dbReference>
<comment type="similarity">
    <text evidence="1">Belongs to the ParB family.</text>
</comment>
<dbReference type="Proteomes" id="UP001589785">
    <property type="component" value="Unassembled WGS sequence"/>
</dbReference>
<reference evidence="5 6" key="1">
    <citation type="submission" date="2024-09" db="EMBL/GenBank/DDBJ databases">
        <authorList>
            <person name="Sun Q."/>
            <person name="Mori K."/>
        </authorList>
    </citation>
    <scope>NUCLEOTIDE SEQUENCE [LARGE SCALE GENOMIC DNA]</scope>
    <source>
        <strain evidence="5 6">CCM 7224</strain>
    </source>
</reference>
<keyword evidence="3" id="KW-0238">DNA-binding</keyword>
<dbReference type="Gene3D" id="3.90.1530.30">
    <property type="match status" value="1"/>
</dbReference>
<dbReference type="PANTHER" id="PTHR33375">
    <property type="entry name" value="CHROMOSOME-PARTITIONING PROTEIN PARB-RELATED"/>
    <property type="match status" value="1"/>
</dbReference>
<sequence>MAKGLGKGISALFDNLSLNELTGREETVREVSIHDLHPNPYQPRKTFQPEAIEELKQSILQHGILQPLIVRRVPGGFEIVVGERRYRAAKEANLPSVPVVVRELTDEQMMEFALLENLQREDLNPIEEAMAYKMLMDKLHLTQEEVASRVGKSRPHIANHLRLLSLPSDVQKLLMDGTLSMGHGRALLGLKQKSKMKPIVERTIREGLNVRQLEKLIQQANENVSRETSKRKPPEKSVFIRESESLLREKFGTNVTIKQMRKRGKIEIEFFSPEDLERILELLDVRFDE</sequence>
<dbReference type="Pfam" id="PF17762">
    <property type="entry name" value="HTH_ParB"/>
    <property type="match status" value="1"/>
</dbReference>
<dbReference type="InterPro" id="IPR057240">
    <property type="entry name" value="ParB_dimer_C"/>
</dbReference>
<dbReference type="InterPro" id="IPR050336">
    <property type="entry name" value="Chromosome_partition/occlusion"/>
</dbReference>
<comment type="caution">
    <text evidence="5">The sequence shown here is derived from an EMBL/GenBank/DDBJ whole genome shotgun (WGS) entry which is preliminary data.</text>
</comment>
<dbReference type="SMART" id="SM00470">
    <property type="entry name" value="ParB"/>
    <property type="match status" value="1"/>
</dbReference>
<feature type="domain" description="ParB-like N-terminal" evidence="4">
    <location>
        <begin position="29"/>
        <end position="118"/>
    </location>
</feature>
<dbReference type="InterPro" id="IPR041468">
    <property type="entry name" value="HTH_ParB/Spo0J"/>
</dbReference>
<dbReference type="EMBL" id="JBHLVN010000003">
    <property type="protein sequence ID" value="MFC0296063.1"/>
    <property type="molecule type" value="Genomic_DNA"/>
</dbReference>
<dbReference type="InterPro" id="IPR004437">
    <property type="entry name" value="ParB/RepB/Spo0J"/>
</dbReference>
<dbReference type="InterPro" id="IPR036086">
    <property type="entry name" value="ParB/Sulfiredoxin_sf"/>
</dbReference>
<dbReference type="CDD" id="cd16393">
    <property type="entry name" value="SPO0J_N"/>
    <property type="match status" value="1"/>
</dbReference>
<evidence type="ECO:0000256" key="3">
    <source>
        <dbReference type="ARBA" id="ARBA00023125"/>
    </source>
</evidence>
<dbReference type="SUPFAM" id="SSF110849">
    <property type="entry name" value="ParB/Sulfiredoxin"/>
    <property type="match status" value="1"/>
</dbReference>
<dbReference type="InterPro" id="IPR003115">
    <property type="entry name" value="ParB_N"/>
</dbReference>
<dbReference type="Pfam" id="PF23552">
    <property type="entry name" value="ParB_C"/>
    <property type="match status" value="1"/>
</dbReference>
<dbReference type="Gene3D" id="1.10.10.2830">
    <property type="match status" value="1"/>
</dbReference>
<dbReference type="SUPFAM" id="SSF109709">
    <property type="entry name" value="KorB DNA-binding domain-like"/>
    <property type="match status" value="1"/>
</dbReference>
<evidence type="ECO:0000256" key="2">
    <source>
        <dbReference type="ARBA" id="ARBA00022829"/>
    </source>
</evidence>
<protein>
    <submittedName>
        <fullName evidence="5">ParB/RepB/Spo0J family partition protein</fullName>
    </submittedName>
</protein>
<evidence type="ECO:0000313" key="5">
    <source>
        <dbReference type="EMBL" id="MFC0296063.1"/>
    </source>
</evidence>